<keyword evidence="1" id="KW-0812">Transmembrane</keyword>
<feature type="transmembrane region" description="Helical" evidence="1">
    <location>
        <begin position="37"/>
        <end position="54"/>
    </location>
</feature>
<protein>
    <submittedName>
        <fullName evidence="2">Uncharacterized protein</fullName>
    </submittedName>
</protein>
<name>A0A3M7LB81_9FLAO</name>
<dbReference type="EMBL" id="QWIV01000013">
    <property type="protein sequence ID" value="RMZ59469.1"/>
    <property type="molecule type" value="Genomic_DNA"/>
</dbReference>
<keyword evidence="1" id="KW-0472">Membrane</keyword>
<comment type="caution">
    <text evidence="2">The sequence shown here is derived from an EMBL/GenBank/DDBJ whole genome shotgun (WGS) entry which is preliminary data.</text>
</comment>
<accession>A0A3M7LB81</accession>
<keyword evidence="1" id="KW-1133">Transmembrane helix</keyword>
<evidence type="ECO:0000256" key="1">
    <source>
        <dbReference type="SAM" id="Phobius"/>
    </source>
</evidence>
<reference evidence="2 3" key="1">
    <citation type="submission" date="2018-08" db="EMBL/GenBank/DDBJ databases">
        <title>Chryseobacterium nematophagum: a novel matrix digesting pathogen of nematodes.</title>
        <authorList>
            <person name="Page A."/>
            <person name="Roberts M."/>
            <person name="Felix M.-A."/>
            <person name="Weir W."/>
        </authorList>
    </citation>
    <scope>NUCLEOTIDE SEQUENCE [LARGE SCALE GENOMIC DNA]</scope>
    <source>
        <strain evidence="2 3">JUb275</strain>
    </source>
</reference>
<evidence type="ECO:0000313" key="2">
    <source>
        <dbReference type="EMBL" id="RMZ59469.1"/>
    </source>
</evidence>
<gene>
    <name evidence="2" type="ORF">D1632_07460</name>
</gene>
<dbReference type="Proteomes" id="UP000267524">
    <property type="component" value="Unassembled WGS sequence"/>
</dbReference>
<evidence type="ECO:0000313" key="3">
    <source>
        <dbReference type="Proteomes" id="UP000267524"/>
    </source>
</evidence>
<keyword evidence="3" id="KW-1185">Reference proteome</keyword>
<organism evidence="2 3">
    <name type="scientific">Chryseobacterium nematophagum</name>
    <dbReference type="NCBI Taxonomy" id="2305228"/>
    <lineage>
        <taxon>Bacteria</taxon>
        <taxon>Pseudomonadati</taxon>
        <taxon>Bacteroidota</taxon>
        <taxon>Flavobacteriia</taxon>
        <taxon>Flavobacteriales</taxon>
        <taxon>Weeksellaceae</taxon>
        <taxon>Chryseobacterium group</taxon>
        <taxon>Chryseobacterium</taxon>
    </lineage>
</organism>
<sequence>MKLFGQRHIIISSITFVILFLMNYVGNNLPDKLERALMTAFAGVIGLSIGIFILNKGKNDNTPPQNFD</sequence>
<dbReference type="RefSeq" id="WP_122546590.1">
    <property type="nucleotide sequence ID" value="NZ_QWIV01000013.1"/>
</dbReference>
<dbReference type="AlphaFoldDB" id="A0A3M7LB81"/>
<feature type="transmembrane region" description="Helical" evidence="1">
    <location>
        <begin position="7"/>
        <end position="25"/>
    </location>
</feature>
<proteinExistence type="predicted"/>